<feature type="chain" id="PRO_5037221908" description="Clostripain" evidence="1">
    <location>
        <begin position="25"/>
        <end position="373"/>
    </location>
</feature>
<feature type="signal peptide" evidence="1">
    <location>
        <begin position="1"/>
        <end position="24"/>
    </location>
</feature>
<name>A0A940DIV5_9BACT</name>
<dbReference type="PANTHER" id="PTHR37835:SF1">
    <property type="entry name" value="ALPHA-CLOSTRIPAIN"/>
    <property type="match status" value="1"/>
</dbReference>
<accession>A0A940DIV5</accession>
<protein>
    <recommendedName>
        <fullName evidence="4">Clostripain</fullName>
    </recommendedName>
</protein>
<dbReference type="Proteomes" id="UP000712007">
    <property type="component" value="Unassembled WGS sequence"/>
</dbReference>
<dbReference type="PROSITE" id="PS51257">
    <property type="entry name" value="PROKAR_LIPOPROTEIN"/>
    <property type="match status" value="1"/>
</dbReference>
<evidence type="ECO:0000313" key="2">
    <source>
        <dbReference type="EMBL" id="MBO8439700.1"/>
    </source>
</evidence>
<dbReference type="Gene3D" id="3.40.50.11970">
    <property type="match status" value="1"/>
</dbReference>
<comment type="caution">
    <text evidence="2">The sequence shown here is derived from an EMBL/GenBank/DDBJ whole genome shotgun (WGS) entry which is preliminary data.</text>
</comment>
<sequence length="373" mass="41547">MKRHTLIYLLSAMLVLLAGCDVWDGPTRTVLYYAVKSNLGSDIERNIRDMESVATKSNIKGDLLVFTSDAKGNSVLYRIVPGRNGGKNRQEVASFTGRSGVDPRTLSDVIVTAIDRFPADSYGLVFSSHGTSWLPEDVKNMQRVFGEENGVWMDICEMAEAIPDNTFEFIMFDACSMGSIECAYEFRNDCWHYISSPSEILTTGFPYSRILPELFNPEVNYGLVAATFNDYYKNNAYPYADISVVDCGHLDALAVAARRLTGDAGDTALYAVSTDSLQMLSSLSGSPTDLYDFEETYLRMATDDAACEEFSSCVRRAVPVALHTGQHYCGRNGLVVPIERFCGLSVYPMRENLTRLNIEYRKFGWYKAAIAPQ</sequence>
<organism evidence="2 3">
    <name type="scientific">Candidatus Aphodosoma intestinipullorum</name>
    <dbReference type="NCBI Taxonomy" id="2840674"/>
    <lineage>
        <taxon>Bacteria</taxon>
        <taxon>Pseudomonadati</taxon>
        <taxon>Bacteroidota</taxon>
        <taxon>Bacteroidia</taxon>
        <taxon>Bacteroidales</taxon>
        <taxon>Candidatus Aphodosoma</taxon>
    </lineage>
</organism>
<proteinExistence type="predicted"/>
<dbReference type="AlphaFoldDB" id="A0A940DIV5"/>
<dbReference type="PANTHER" id="PTHR37835">
    <property type="entry name" value="ALPHA-CLOSTRIPAIN"/>
    <property type="match status" value="1"/>
</dbReference>
<dbReference type="EMBL" id="JADIMV010000058">
    <property type="protein sequence ID" value="MBO8439700.1"/>
    <property type="molecule type" value="Genomic_DNA"/>
</dbReference>
<gene>
    <name evidence="2" type="ORF">IAC51_03520</name>
</gene>
<evidence type="ECO:0000256" key="1">
    <source>
        <dbReference type="SAM" id="SignalP"/>
    </source>
</evidence>
<dbReference type="InterPro" id="IPR005077">
    <property type="entry name" value="Peptidase_C11"/>
</dbReference>
<evidence type="ECO:0008006" key="4">
    <source>
        <dbReference type="Google" id="ProtNLM"/>
    </source>
</evidence>
<keyword evidence="1" id="KW-0732">Signal</keyword>
<dbReference type="Pfam" id="PF03415">
    <property type="entry name" value="Peptidase_C11"/>
    <property type="match status" value="1"/>
</dbReference>
<reference evidence="2" key="1">
    <citation type="submission" date="2020-10" db="EMBL/GenBank/DDBJ databases">
        <authorList>
            <person name="Gilroy R."/>
        </authorList>
    </citation>
    <scope>NUCLEOTIDE SEQUENCE</scope>
    <source>
        <strain evidence="2">3924</strain>
    </source>
</reference>
<evidence type="ECO:0000313" key="3">
    <source>
        <dbReference type="Proteomes" id="UP000712007"/>
    </source>
</evidence>
<reference evidence="2" key="2">
    <citation type="journal article" date="2021" name="PeerJ">
        <title>Extensive microbial diversity within the chicken gut microbiome revealed by metagenomics and culture.</title>
        <authorList>
            <person name="Gilroy R."/>
            <person name="Ravi A."/>
            <person name="Getino M."/>
            <person name="Pursley I."/>
            <person name="Horton D.L."/>
            <person name="Alikhan N.F."/>
            <person name="Baker D."/>
            <person name="Gharbi K."/>
            <person name="Hall N."/>
            <person name="Watson M."/>
            <person name="Adriaenssens E.M."/>
            <person name="Foster-Nyarko E."/>
            <person name="Jarju S."/>
            <person name="Secka A."/>
            <person name="Antonio M."/>
            <person name="Oren A."/>
            <person name="Chaudhuri R.R."/>
            <person name="La Ragione R."/>
            <person name="Hildebrand F."/>
            <person name="Pallen M.J."/>
        </authorList>
    </citation>
    <scope>NUCLEOTIDE SEQUENCE</scope>
    <source>
        <strain evidence="2">3924</strain>
    </source>
</reference>